<protein>
    <recommendedName>
        <fullName evidence="1">NrS-1 polymerase-like helicase domain-containing protein</fullName>
    </recommendedName>
</protein>
<accession>A0A5J4XA24</accession>
<organism evidence="2 3">
    <name type="scientific">Streblomastix strix</name>
    <dbReference type="NCBI Taxonomy" id="222440"/>
    <lineage>
        <taxon>Eukaryota</taxon>
        <taxon>Metamonada</taxon>
        <taxon>Preaxostyla</taxon>
        <taxon>Oxymonadida</taxon>
        <taxon>Streblomastigidae</taxon>
        <taxon>Streblomastix</taxon>
    </lineage>
</organism>
<sequence length="396" mass="45752">MKVSSGEYKNEEKIVIDLTRIVAYYAGETEDINIIKEFDAMCGTLVIHHKLEGTIYKQLEKVNINFKKKKSDEKNDETKESTPAKQLTAKHIFKKYASKFVMKRYKFISDDPEIFNLIRETIAAGDERKYEYILNWIAWMIQNPGKKSRAAIKLQNRQGIDKNRFTDVIAELINRFSCPNITNIEEFTGDFNSVVENKMFAVLNEIRNYNDFKKGIATVMKSIISDQSIIIIEKNQPRSTAENVMNIIYVSNADSSIKFDTDDRCHLLSACKTVHQVTEEHKEDAEYFNELTQCYTQEFYENSMTFFLERDISQFNLTLIQITETKKQLKNVSRSPIDDEIIEHYEQFKQGIPIALIQIEGYGIMAGRQTFSTNSTYVYANDYGSLLSGVRSINGA</sequence>
<proteinExistence type="predicted"/>
<feature type="domain" description="NrS-1 polymerase-like helicase" evidence="1">
    <location>
        <begin position="157"/>
        <end position="264"/>
    </location>
</feature>
<evidence type="ECO:0000313" key="2">
    <source>
        <dbReference type="EMBL" id="KAA6403762.1"/>
    </source>
</evidence>
<evidence type="ECO:0000259" key="1">
    <source>
        <dbReference type="Pfam" id="PF19263"/>
    </source>
</evidence>
<evidence type="ECO:0000313" key="3">
    <source>
        <dbReference type="Proteomes" id="UP000324800"/>
    </source>
</evidence>
<dbReference type="Pfam" id="PF19263">
    <property type="entry name" value="DUF5906"/>
    <property type="match status" value="1"/>
</dbReference>
<comment type="caution">
    <text evidence="2">The sequence shown here is derived from an EMBL/GenBank/DDBJ whole genome shotgun (WGS) entry which is preliminary data.</text>
</comment>
<name>A0A5J4XA24_9EUKA</name>
<dbReference type="Proteomes" id="UP000324800">
    <property type="component" value="Unassembled WGS sequence"/>
</dbReference>
<reference evidence="2 3" key="1">
    <citation type="submission" date="2019-03" db="EMBL/GenBank/DDBJ databases">
        <title>Single cell metagenomics reveals metabolic interactions within the superorganism composed of flagellate Streblomastix strix and complex community of Bacteroidetes bacteria on its surface.</title>
        <authorList>
            <person name="Treitli S.C."/>
            <person name="Kolisko M."/>
            <person name="Husnik F."/>
            <person name="Keeling P."/>
            <person name="Hampl V."/>
        </authorList>
    </citation>
    <scope>NUCLEOTIDE SEQUENCE [LARGE SCALE GENOMIC DNA]</scope>
    <source>
        <strain evidence="2">ST1C</strain>
    </source>
</reference>
<dbReference type="AlphaFoldDB" id="A0A5J4XA24"/>
<dbReference type="EMBL" id="SNRW01000064">
    <property type="protein sequence ID" value="KAA6403762.1"/>
    <property type="molecule type" value="Genomic_DNA"/>
</dbReference>
<gene>
    <name evidence="2" type="ORF">EZS28_000718</name>
</gene>
<dbReference type="InterPro" id="IPR045455">
    <property type="entry name" value="NrS-1_pol-like_helicase"/>
</dbReference>